<keyword evidence="5" id="KW-1003">Cell membrane</keyword>
<dbReference type="InterPro" id="IPR048279">
    <property type="entry name" value="MdtK-like"/>
</dbReference>
<evidence type="ECO:0000256" key="1">
    <source>
        <dbReference type="ARBA" id="ARBA00004651"/>
    </source>
</evidence>
<dbReference type="PIRSF" id="PIRSF006603">
    <property type="entry name" value="DinF"/>
    <property type="match status" value="1"/>
</dbReference>
<evidence type="ECO:0000256" key="8">
    <source>
        <dbReference type="ARBA" id="ARBA00023136"/>
    </source>
</evidence>
<feature type="transmembrane region" description="Helical" evidence="10">
    <location>
        <begin position="193"/>
        <end position="213"/>
    </location>
</feature>
<keyword evidence="8 10" id="KW-0472">Membrane</keyword>
<dbReference type="AlphaFoldDB" id="D1ANU7"/>
<feature type="transmembrane region" description="Helical" evidence="10">
    <location>
        <begin position="55"/>
        <end position="80"/>
    </location>
</feature>
<dbReference type="KEGG" id="str:Sterm_0548"/>
<proteinExistence type="inferred from homology"/>
<keyword evidence="7 10" id="KW-1133">Transmembrane helix</keyword>
<dbReference type="RefSeq" id="WP_012860019.1">
    <property type="nucleotide sequence ID" value="NC_013517.1"/>
</dbReference>
<dbReference type="InterPro" id="IPR051327">
    <property type="entry name" value="MATE_MepA_subfamily"/>
</dbReference>
<feature type="transmembrane region" description="Helical" evidence="10">
    <location>
        <begin position="234"/>
        <end position="259"/>
    </location>
</feature>
<accession>D1ANU7</accession>
<evidence type="ECO:0000256" key="9">
    <source>
        <dbReference type="ARBA" id="ARBA00023251"/>
    </source>
</evidence>
<dbReference type="EMBL" id="CP001739">
    <property type="protein sequence ID" value="ACZ07421.1"/>
    <property type="molecule type" value="Genomic_DNA"/>
</dbReference>
<evidence type="ECO:0000313" key="12">
    <source>
        <dbReference type="Proteomes" id="UP000000845"/>
    </source>
</evidence>
<feature type="transmembrane region" description="Helical" evidence="10">
    <location>
        <begin position="359"/>
        <end position="379"/>
    </location>
</feature>
<gene>
    <name evidence="11" type="ordered locus">Sterm_0548</name>
</gene>
<evidence type="ECO:0000256" key="5">
    <source>
        <dbReference type="ARBA" id="ARBA00022475"/>
    </source>
</evidence>
<keyword evidence="9" id="KW-0046">Antibiotic resistance</keyword>
<evidence type="ECO:0000313" key="11">
    <source>
        <dbReference type="EMBL" id="ACZ07421.1"/>
    </source>
</evidence>
<evidence type="ECO:0000256" key="3">
    <source>
        <dbReference type="ARBA" id="ARBA00022106"/>
    </source>
</evidence>
<dbReference type="GO" id="GO:0042910">
    <property type="term" value="F:xenobiotic transmembrane transporter activity"/>
    <property type="evidence" value="ECO:0007669"/>
    <property type="project" value="InterPro"/>
</dbReference>
<evidence type="ECO:0000256" key="4">
    <source>
        <dbReference type="ARBA" id="ARBA00022448"/>
    </source>
</evidence>
<dbReference type="GO" id="GO:0046677">
    <property type="term" value="P:response to antibiotic"/>
    <property type="evidence" value="ECO:0007669"/>
    <property type="project" value="UniProtKB-KW"/>
</dbReference>
<keyword evidence="12" id="KW-1185">Reference proteome</keyword>
<dbReference type="STRING" id="526218.Sterm_0548"/>
<evidence type="ECO:0000256" key="2">
    <source>
        <dbReference type="ARBA" id="ARBA00008417"/>
    </source>
</evidence>
<feature type="transmembrane region" description="Helical" evidence="10">
    <location>
        <begin position="271"/>
        <end position="294"/>
    </location>
</feature>
<feature type="transmembrane region" description="Helical" evidence="10">
    <location>
        <begin position="135"/>
        <end position="156"/>
    </location>
</feature>
<dbReference type="Pfam" id="PF01554">
    <property type="entry name" value="MatE"/>
    <property type="match status" value="2"/>
</dbReference>
<dbReference type="NCBIfam" id="TIGR00797">
    <property type="entry name" value="matE"/>
    <property type="match status" value="1"/>
</dbReference>
<feature type="transmembrane region" description="Helical" evidence="10">
    <location>
        <begin position="315"/>
        <end position="339"/>
    </location>
</feature>
<dbReference type="PANTHER" id="PTHR43823">
    <property type="entry name" value="SPORULATION PROTEIN YKVU"/>
    <property type="match status" value="1"/>
</dbReference>
<dbReference type="HOGENOM" id="CLU_012893_0_2_0"/>
<keyword evidence="4" id="KW-0813">Transport</keyword>
<dbReference type="InterPro" id="IPR002528">
    <property type="entry name" value="MATE_fam"/>
</dbReference>
<feature type="transmembrane region" description="Helical" evidence="10">
    <location>
        <begin position="92"/>
        <end position="115"/>
    </location>
</feature>
<dbReference type="GO" id="GO:0015297">
    <property type="term" value="F:antiporter activity"/>
    <property type="evidence" value="ECO:0007669"/>
    <property type="project" value="InterPro"/>
</dbReference>
<name>D1ANU7_SEBTE</name>
<evidence type="ECO:0000256" key="6">
    <source>
        <dbReference type="ARBA" id="ARBA00022692"/>
    </source>
</evidence>
<comment type="similarity">
    <text evidence="2">Belongs to the multi antimicrobial extrusion (MATE) (TC 2.A.66.1) family. MepA subfamily.</text>
</comment>
<reference evidence="11 12" key="2">
    <citation type="journal article" date="2010" name="Stand. Genomic Sci.">
        <title>Complete genome sequence of Sebaldella termitidis type strain (NCTC 11300).</title>
        <authorList>
            <person name="Harmon-Smith M."/>
            <person name="Celia L."/>
            <person name="Chertkov O."/>
            <person name="Lapidus A."/>
            <person name="Copeland A."/>
            <person name="Glavina Del Rio T."/>
            <person name="Nolan M."/>
            <person name="Lucas S."/>
            <person name="Tice H."/>
            <person name="Cheng J.F."/>
            <person name="Han C."/>
            <person name="Detter J.C."/>
            <person name="Bruce D."/>
            <person name="Goodwin L."/>
            <person name="Pitluck S."/>
            <person name="Pati A."/>
            <person name="Liolios K."/>
            <person name="Ivanova N."/>
            <person name="Mavromatis K."/>
            <person name="Mikhailova N."/>
            <person name="Chen A."/>
            <person name="Palaniappan K."/>
            <person name="Land M."/>
            <person name="Hauser L."/>
            <person name="Chang Y.J."/>
            <person name="Jeffries C.D."/>
            <person name="Brettin T."/>
            <person name="Goker M."/>
            <person name="Beck B."/>
            <person name="Bristow J."/>
            <person name="Eisen J.A."/>
            <person name="Markowitz V."/>
            <person name="Hugenholtz P."/>
            <person name="Kyrpides N.C."/>
            <person name="Klenk H.P."/>
            <person name="Chen F."/>
        </authorList>
    </citation>
    <scope>NUCLEOTIDE SEQUENCE [LARGE SCALE GENOMIC DNA]</scope>
    <source>
        <strain evidence="12">ATCC 33386 / NCTC 11300</strain>
    </source>
</reference>
<reference evidence="12" key="1">
    <citation type="submission" date="2009-09" db="EMBL/GenBank/DDBJ databases">
        <title>The complete chromosome of Sebaldella termitidis ATCC 33386.</title>
        <authorList>
            <consortium name="US DOE Joint Genome Institute (JGI-PGF)"/>
            <person name="Lucas S."/>
            <person name="Copeland A."/>
            <person name="Lapidus A."/>
            <person name="Glavina del Rio T."/>
            <person name="Dalin E."/>
            <person name="Tice H."/>
            <person name="Bruce D."/>
            <person name="Goodwin L."/>
            <person name="Pitluck S."/>
            <person name="Kyrpides N."/>
            <person name="Mavromatis K."/>
            <person name="Ivanova N."/>
            <person name="Mikhailova N."/>
            <person name="Sims D."/>
            <person name="Meincke L."/>
            <person name="Brettin T."/>
            <person name="Detter J.C."/>
            <person name="Han C."/>
            <person name="Larimer F."/>
            <person name="Land M."/>
            <person name="Hauser L."/>
            <person name="Markowitz V."/>
            <person name="Cheng J.F."/>
            <person name="Hugenholtz P."/>
            <person name="Woyke T."/>
            <person name="Wu D."/>
            <person name="Eisen J.A."/>
        </authorList>
    </citation>
    <scope>NUCLEOTIDE SEQUENCE [LARGE SCALE GENOMIC DNA]</scope>
    <source>
        <strain evidence="12">ATCC 33386 / NCTC 11300</strain>
    </source>
</reference>
<dbReference type="eggNOG" id="COG0534">
    <property type="taxonomic scope" value="Bacteria"/>
</dbReference>
<dbReference type="PANTHER" id="PTHR43823:SF3">
    <property type="entry name" value="MULTIDRUG EXPORT PROTEIN MEPA"/>
    <property type="match status" value="1"/>
</dbReference>
<dbReference type="CDD" id="cd13143">
    <property type="entry name" value="MATE_MepA_like"/>
    <property type="match status" value="1"/>
</dbReference>
<dbReference type="GO" id="GO:0005886">
    <property type="term" value="C:plasma membrane"/>
    <property type="evidence" value="ECO:0007669"/>
    <property type="project" value="UniProtKB-SubCell"/>
</dbReference>
<feature type="transmembrane region" description="Helical" evidence="10">
    <location>
        <begin position="168"/>
        <end position="187"/>
    </location>
</feature>
<dbReference type="Proteomes" id="UP000000845">
    <property type="component" value="Chromosome"/>
</dbReference>
<evidence type="ECO:0000256" key="7">
    <source>
        <dbReference type="ARBA" id="ARBA00022989"/>
    </source>
</evidence>
<feature type="transmembrane region" description="Helical" evidence="10">
    <location>
        <begin position="411"/>
        <end position="433"/>
    </location>
</feature>
<dbReference type="InterPro" id="IPR045070">
    <property type="entry name" value="MATE_MepA-like"/>
</dbReference>
<protein>
    <recommendedName>
        <fullName evidence="3">Multidrug export protein MepA</fullName>
    </recommendedName>
</protein>
<keyword evidence="6 10" id="KW-0812">Transmembrane</keyword>
<sequence>MTVTKIKNGSMSKEFIKFVIPAIISMVVTSMYSIIDGIFVGRGVGENALAAVNIAYPLIMLHIALAMLVAIGGANAFSINKGRGDIKNANRIFLQSMILIVGISVILNVLILVFPTQVSRLLGADDMLLPYVRDYIKWVALFAVIYMPGLALSIFIRNDDAPKREMTGTLIGAVTNIVLDYLFIMVFDMGVSGAAIATGIGQLVSTFIFMTHFTKKNRLLKIEKVKFYIDDIKYIFINGSPSFLMEFSQAAVAFSFNIVLLSRIGALGVSAYSIVMYICSIFNMILIGLVQGIQPIMSFNYGKGNRENIQKVYKMAVRTSLCLTVIVYIAVFIFGKALSDIFIRNNTQVTNMALNMMRYYFLAFFPIGISLINILYFQIIRHEKWAVFLSFIRCIGFVQLSLLIMPELFGITGIFLSFLCGELANCFISVILYKYAEKSQSNTVKISDKKVLFRNIETD</sequence>
<evidence type="ECO:0000256" key="10">
    <source>
        <dbReference type="SAM" id="Phobius"/>
    </source>
</evidence>
<organism evidence="11 12">
    <name type="scientific">Sebaldella termitidis (strain ATCC 33386 / NCTC 11300)</name>
    <dbReference type="NCBI Taxonomy" id="526218"/>
    <lineage>
        <taxon>Bacteria</taxon>
        <taxon>Fusobacteriati</taxon>
        <taxon>Fusobacteriota</taxon>
        <taxon>Fusobacteriia</taxon>
        <taxon>Fusobacteriales</taxon>
        <taxon>Leptotrichiaceae</taxon>
        <taxon>Sebaldella</taxon>
    </lineage>
</organism>
<comment type="subcellular location">
    <subcellularLocation>
        <location evidence="1">Cell membrane</location>
        <topology evidence="1">Multi-pass membrane protein</topology>
    </subcellularLocation>
</comment>
<feature type="transmembrane region" description="Helical" evidence="10">
    <location>
        <begin position="15"/>
        <end position="35"/>
    </location>
</feature>
<feature type="transmembrane region" description="Helical" evidence="10">
    <location>
        <begin position="386"/>
        <end position="405"/>
    </location>
</feature>